<protein>
    <submittedName>
        <fullName evidence="2">Uncharacterized protein</fullName>
    </submittedName>
</protein>
<evidence type="ECO:0000313" key="3">
    <source>
        <dbReference type="Proteomes" id="UP001055172"/>
    </source>
</evidence>
<dbReference type="Proteomes" id="UP001055172">
    <property type="component" value="Unassembled WGS sequence"/>
</dbReference>
<organism evidence="2 3">
    <name type="scientific">Colletotrichum liriopes</name>
    <dbReference type="NCBI Taxonomy" id="708192"/>
    <lineage>
        <taxon>Eukaryota</taxon>
        <taxon>Fungi</taxon>
        <taxon>Dikarya</taxon>
        <taxon>Ascomycota</taxon>
        <taxon>Pezizomycotina</taxon>
        <taxon>Sordariomycetes</taxon>
        <taxon>Hypocreomycetidae</taxon>
        <taxon>Glomerellales</taxon>
        <taxon>Glomerellaceae</taxon>
        <taxon>Colletotrichum</taxon>
        <taxon>Colletotrichum spaethianum species complex</taxon>
    </lineage>
</organism>
<feature type="region of interest" description="Disordered" evidence="1">
    <location>
        <begin position="182"/>
        <end position="318"/>
    </location>
</feature>
<gene>
    <name evidence="2" type="ORF">ColLi_12701</name>
</gene>
<feature type="compositionally biased region" description="Basic and acidic residues" evidence="1">
    <location>
        <begin position="230"/>
        <end position="251"/>
    </location>
</feature>
<feature type="compositionally biased region" description="Low complexity" evidence="1">
    <location>
        <begin position="213"/>
        <end position="227"/>
    </location>
</feature>
<proteinExistence type="predicted"/>
<reference evidence="2 3" key="1">
    <citation type="submission" date="2021-07" db="EMBL/GenBank/DDBJ databases">
        <title>Genome data of Colletotrichum spaethianum.</title>
        <authorList>
            <person name="Utami Y.D."/>
            <person name="Hiruma K."/>
        </authorList>
    </citation>
    <scope>NUCLEOTIDE SEQUENCE [LARGE SCALE GENOMIC DNA]</scope>
    <source>
        <strain evidence="2 3">MAFF 242679</strain>
    </source>
</reference>
<comment type="caution">
    <text evidence="2">The sequence shown here is derived from an EMBL/GenBank/DDBJ whole genome shotgun (WGS) entry which is preliminary data.</text>
</comment>
<sequence length="318" mass="34668">MLASPPSSVDEALAHLNSLSPGFEVDLDSVLLARWTALDTAFHSLATPTTEPFQLWALRPVHAKLLVAVCGIVFADELAIDKHSPISRRLHYGLSSVAKQLDLHSAVVCFVFCTDVALNLNCIKALQALHATQPDLTLVDITDRFLAQAAPSDSNHASRGRGRRFSSASSANFRIALGSYAPGLRPKRKPKAAAPSRSEIPSEEPPFVHESRSPASPASPASEPASETDMQDHQFQHEDASFPLDDRIHSSDDEDDLPAAAKQSLSPIGTPFLKHRVFHKKPVSELSPISERTEHPINTPDPEHARPEHARPRARPFS</sequence>
<keyword evidence="3" id="KW-1185">Reference proteome</keyword>
<evidence type="ECO:0000313" key="2">
    <source>
        <dbReference type="EMBL" id="GJC89863.1"/>
    </source>
</evidence>
<evidence type="ECO:0000256" key="1">
    <source>
        <dbReference type="SAM" id="MobiDB-lite"/>
    </source>
</evidence>
<dbReference type="AlphaFoldDB" id="A0AA37LZX2"/>
<feature type="compositionally biased region" description="Basic and acidic residues" evidence="1">
    <location>
        <begin position="291"/>
        <end position="311"/>
    </location>
</feature>
<name>A0AA37LZX2_9PEZI</name>
<dbReference type="EMBL" id="BPPX01000046">
    <property type="protein sequence ID" value="GJC89863.1"/>
    <property type="molecule type" value="Genomic_DNA"/>
</dbReference>
<accession>A0AA37LZX2</accession>